<proteinExistence type="predicted"/>
<dbReference type="EMBL" id="JAMDGZ010000066">
    <property type="protein sequence ID" value="MDD1016860.1"/>
    <property type="molecule type" value="Genomic_DNA"/>
</dbReference>
<gene>
    <name evidence="1" type="ORF">M5G17_24640</name>
</gene>
<sequence length="95" mass="11317">MINTEMHDHFGEELEFVEIDLRTSKHKNRLVEILEKRNQLTGEFEYDIQAKWTQPKFHPNMTMTEDELLELSAVINGWVEKIKTARELRDQSEGE</sequence>
<reference evidence="1 2" key="1">
    <citation type="submission" date="2022-05" db="EMBL/GenBank/DDBJ databases">
        <title>Novel Pseudomonas spp. Isolated from a Rainbow Trout Aquaculture Facility.</title>
        <authorList>
            <person name="Testerman T."/>
            <person name="Graf J."/>
        </authorList>
    </citation>
    <scope>NUCLEOTIDE SEQUENCE [LARGE SCALE GENOMIC DNA]</scope>
    <source>
        <strain evidence="1 2">ID1025</strain>
    </source>
</reference>
<keyword evidence="2" id="KW-1185">Reference proteome</keyword>
<dbReference type="RefSeq" id="WP_273895476.1">
    <property type="nucleotide sequence ID" value="NZ_JAMDGP010000071.1"/>
</dbReference>
<accession>A0ABT5PEW5</accession>
<evidence type="ECO:0000313" key="2">
    <source>
        <dbReference type="Proteomes" id="UP001148184"/>
    </source>
</evidence>
<name>A0ABT5PEW5_9PSED</name>
<comment type="caution">
    <text evidence="1">The sequence shown here is derived from an EMBL/GenBank/DDBJ whole genome shotgun (WGS) entry which is preliminary data.</text>
</comment>
<evidence type="ECO:0000313" key="1">
    <source>
        <dbReference type="EMBL" id="MDD1016860.1"/>
    </source>
</evidence>
<dbReference type="Proteomes" id="UP001148184">
    <property type="component" value="Unassembled WGS sequence"/>
</dbReference>
<organism evidence="1 2">
    <name type="scientific">Pseudomonas rubra</name>
    <dbReference type="NCBI Taxonomy" id="2942627"/>
    <lineage>
        <taxon>Bacteria</taxon>
        <taxon>Pseudomonadati</taxon>
        <taxon>Pseudomonadota</taxon>
        <taxon>Gammaproteobacteria</taxon>
        <taxon>Pseudomonadales</taxon>
        <taxon>Pseudomonadaceae</taxon>
        <taxon>Pseudomonas</taxon>
    </lineage>
</organism>
<protein>
    <submittedName>
        <fullName evidence="1">Uncharacterized protein</fullName>
    </submittedName>
</protein>